<dbReference type="Proteomes" id="UP000278437">
    <property type="component" value="Chromosome"/>
</dbReference>
<keyword evidence="2" id="KW-1185">Reference proteome</keyword>
<protein>
    <submittedName>
        <fullName evidence="1">Uncharacterized protein</fullName>
    </submittedName>
</protein>
<proteinExistence type="predicted"/>
<name>A0ABM7D113_9GAMM</name>
<dbReference type="RefSeq" id="WP_126166526.1">
    <property type="nucleotide sequence ID" value="NZ_CP020373.1"/>
</dbReference>
<evidence type="ECO:0000313" key="2">
    <source>
        <dbReference type="Proteomes" id="UP000278437"/>
    </source>
</evidence>
<accession>A0ABM7D113</accession>
<evidence type="ECO:0000313" key="1">
    <source>
        <dbReference type="EMBL" id="AZQ10134.1"/>
    </source>
</evidence>
<reference evidence="2" key="1">
    <citation type="submission" date="2017-03" db="EMBL/GenBank/DDBJ databases">
        <title>Full genome sequence of a non-lethal Shewanella isolate that potentiates virulence of Vibio parahaemolyticus causing acute hepatopancreatic necrosis disease (AHPND) in shrimp.</title>
        <authorList>
            <person name="Prachumwat A."/>
            <person name="Sritunyalucksana K."/>
        </authorList>
    </citation>
    <scope>NUCLEOTIDE SEQUENCE [LARGE SCALE GENOMIC DNA]</scope>
    <source>
        <strain evidence="2">TH2012</strain>
    </source>
</reference>
<gene>
    <name evidence="1" type="ORF">STH12_00998</name>
</gene>
<organism evidence="1 2">
    <name type="scientific">Shewanella khirikhana</name>
    <dbReference type="NCBI Taxonomy" id="1965282"/>
    <lineage>
        <taxon>Bacteria</taxon>
        <taxon>Pseudomonadati</taxon>
        <taxon>Pseudomonadota</taxon>
        <taxon>Gammaproteobacteria</taxon>
        <taxon>Alteromonadales</taxon>
        <taxon>Shewanellaceae</taxon>
        <taxon>Shewanella</taxon>
    </lineage>
</organism>
<sequence length="87" mass="9958">MPEATSNQFKRVFISSRSRSEIDAEISMAERLIELEGTAFPDCTFEDGYIAALNYVLGKQDSNVREEFDQVMDERHEDHIRAEAQTA</sequence>
<dbReference type="EMBL" id="CP020373">
    <property type="protein sequence ID" value="AZQ10134.1"/>
    <property type="molecule type" value="Genomic_DNA"/>
</dbReference>